<organism evidence="2 3">
    <name type="scientific">Sphingobium rhizovicinum</name>
    <dbReference type="NCBI Taxonomy" id="432308"/>
    <lineage>
        <taxon>Bacteria</taxon>
        <taxon>Pseudomonadati</taxon>
        <taxon>Pseudomonadota</taxon>
        <taxon>Alphaproteobacteria</taxon>
        <taxon>Sphingomonadales</taxon>
        <taxon>Sphingomonadaceae</taxon>
        <taxon>Sphingobium</taxon>
    </lineage>
</organism>
<dbReference type="RefSeq" id="WP_380797895.1">
    <property type="nucleotide sequence ID" value="NZ_JBHRVU010000004.1"/>
</dbReference>
<evidence type="ECO:0008006" key="4">
    <source>
        <dbReference type="Google" id="ProtNLM"/>
    </source>
</evidence>
<proteinExistence type="predicted"/>
<accession>A0ABV7NJJ1</accession>
<protein>
    <recommendedName>
        <fullName evidence="4">YMGG-like Gly-zipper domain-containing protein</fullName>
    </recommendedName>
</protein>
<evidence type="ECO:0000256" key="1">
    <source>
        <dbReference type="SAM" id="MobiDB-lite"/>
    </source>
</evidence>
<reference evidence="3" key="1">
    <citation type="journal article" date="2019" name="Int. J. Syst. Evol. Microbiol.">
        <title>The Global Catalogue of Microorganisms (GCM) 10K type strain sequencing project: providing services to taxonomists for standard genome sequencing and annotation.</title>
        <authorList>
            <consortium name="The Broad Institute Genomics Platform"/>
            <consortium name="The Broad Institute Genome Sequencing Center for Infectious Disease"/>
            <person name="Wu L."/>
            <person name="Ma J."/>
        </authorList>
    </citation>
    <scope>NUCLEOTIDE SEQUENCE [LARGE SCALE GENOMIC DNA]</scope>
    <source>
        <strain evidence="3">CCM 7491</strain>
    </source>
</reference>
<feature type="compositionally biased region" description="Basic and acidic residues" evidence="1">
    <location>
        <begin position="65"/>
        <end position="86"/>
    </location>
</feature>
<dbReference type="EMBL" id="JBHRVU010000004">
    <property type="protein sequence ID" value="MFC3443221.1"/>
    <property type="molecule type" value="Genomic_DNA"/>
</dbReference>
<sequence>MDSRIKNALAIGCWSSARRHQRLFARRDARRPDRRRGRRGGWQRDGLGTAEGAIIGGAAGAIIGDKDRCTRKERRRGGVEPSERSTDYFSRSRRS</sequence>
<feature type="region of interest" description="Disordered" evidence="1">
    <location>
        <begin position="25"/>
        <end position="50"/>
    </location>
</feature>
<feature type="region of interest" description="Disordered" evidence="1">
    <location>
        <begin position="65"/>
        <end position="95"/>
    </location>
</feature>
<keyword evidence="3" id="KW-1185">Reference proteome</keyword>
<evidence type="ECO:0000313" key="3">
    <source>
        <dbReference type="Proteomes" id="UP001595681"/>
    </source>
</evidence>
<name>A0ABV7NJJ1_9SPHN</name>
<feature type="compositionally biased region" description="Basic residues" evidence="1">
    <location>
        <begin position="32"/>
        <end position="41"/>
    </location>
</feature>
<gene>
    <name evidence="2" type="ORF">ACFOKF_18805</name>
</gene>
<comment type="caution">
    <text evidence="2">The sequence shown here is derived from an EMBL/GenBank/DDBJ whole genome shotgun (WGS) entry which is preliminary data.</text>
</comment>
<dbReference type="Proteomes" id="UP001595681">
    <property type="component" value="Unassembled WGS sequence"/>
</dbReference>
<evidence type="ECO:0000313" key="2">
    <source>
        <dbReference type="EMBL" id="MFC3443221.1"/>
    </source>
</evidence>